<accession>A0AAN7Z3A2</accession>
<sequence>MIWMVRRRRNIGDGEFCMVERWNRGTAVAAVPRAGSRARGTEIARIDLPLLRPDRAGSGIRGSIWFVFFIFAAAHDVLRDLGDHS</sequence>
<name>A0AAN7Z3A2_9PEZI</name>
<dbReference type="AlphaFoldDB" id="A0AAN7Z3A2"/>
<keyword evidence="2" id="KW-1185">Reference proteome</keyword>
<gene>
    <name evidence="1" type="ORF">RRF57_003307</name>
</gene>
<proteinExistence type="predicted"/>
<comment type="caution">
    <text evidence="1">The sequence shown here is derived from an EMBL/GenBank/DDBJ whole genome shotgun (WGS) entry which is preliminary data.</text>
</comment>
<reference evidence="1 2" key="1">
    <citation type="submission" date="2023-10" db="EMBL/GenBank/DDBJ databases">
        <title>Draft genome sequence of Xylaria bambusicola isolate GMP-LS, the root and basal stem rot pathogen of sugarcane in Indonesia.</title>
        <authorList>
            <person name="Selvaraj P."/>
            <person name="Muralishankar V."/>
            <person name="Muruganantham S."/>
            <person name="Sp S."/>
            <person name="Haryani S."/>
            <person name="Lau K.J.X."/>
            <person name="Naqvi N.I."/>
        </authorList>
    </citation>
    <scope>NUCLEOTIDE SEQUENCE [LARGE SCALE GENOMIC DNA]</scope>
    <source>
        <strain evidence="1">GMP-LS</strain>
    </source>
</reference>
<dbReference type="Proteomes" id="UP001305414">
    <property type="component" value="Unassembled WGS sequence"/>
</dbReference>
<dbReference type="EMBL" id="JAWHQM010000006">
    <property type="protein sequence ID" value="KAK5627592.1"/>
    <property type="molecule type" value="Genomic_DNA"/>
</dbReference>
<protein>
    <submittedName>
        <fullName evidence="1">Uncharacterized protein</fullName>
    </submittedName>
</protein>
<evidence type="ECO:0000313" key="2">
    <source>
        <dbReference type="Proteomes" id="UP001305414"/>
    </source>
</evidence>
<evidence type="ECO:0000313" key="1">
    <source>
        <dbReference type="EMBL" id="KAK5627592.1"/>
    </source>
</evidence>
<organism evidence="1 2">
    <name type="scientific">Xylaria bambusicola</name>
    <dbReference type="NCBI Taxonomy" id="326684"/>
    <lineage>
        <taxon>Eukaryota</taxon>
        <taxon>Fungi</taxon>
        <taxon>Dikarya</taxon>
        <taxon>Ascomycota</taxon>
        <taxon>Pezizomycotina</taxon>
        <taxon>Sordariomycetes</taxon>
        <taxon>Xylariomycetidae</taxon>
        <taxon>Xylariales</taxon>
        <taxon>Xylariaceae</taxon>
        <taxon>Xylaria</taxon>
    </lineage>
</organism>